<sequence>MSNILVFLKHRHTYSVIRATSISGPTNVGGTVVVAYDGGKKYKRMQRKGQVQTVQNAEGRDRTTRQNAEKGGYERRIFQLFQFCSSFEKDKYLPLEEQLGEDMGMIQCDYEYDAGEDETCSVIDDMLREKYIYGTNDISGQLINNLRIERLRREFKQSQL</sequence>
<dbReference type="AlphaFoldDB" id="A0A1I7WGM6"/>
<organism evidence="1 2">
    <name type="scientific">Heterorhabditis bacteriophora</name>
    <name type="common">Entomopathogenic nematode worm</name>
    <dbReference type="NCBI Taxonomy" id="37862"/>
    <lineage>
        <taxon>Eukaryota</taxon>
        <taxon>Metazoa</taxon>
        <taxon>Ecdysozoa</taxon>
        <taxon>Nematoda</taxon>
        <taxon>Chromadorea</taxon>
        <taxon>Rhabditida</taxon>
        <taxon>Rhabditina</taxon>
        <taxon>Rhabditomorpha</taxon>
        <taxon>Strongyloidea</taxon>
        <taxon>Heterorhabditidae</taxon>
        <taxon>Heterorhabditis</taxon>
    </lineage>
</organism>
<proteinExistence type="predicted"/>
<evidence type="ECO:0000313" key="2">
    <source>
        <dbReference type="WBParaSite" id="Hba_04140"/>
    </source>
</evidence>
<name>A0A1I7WGM6_HETBA</name>
<dbReference type="WBParaSite" id="Hba_04140">
    <property type="protein sequence ID" value="Hba_04140"/>
    <property type="gene ID" value="Hba_04140"/>
</dbReference>
<evidence type="ECO:0000313" key="1">
    <source>
        <dbReference type="Proteomes" id="UP000095283"/>
    </source>
</evidence>
<accession>A0A1I7WGM6</accession>
<dbReference type="Proteomes" id="UP000095283">
    <property type="component" value="Unplaced"/>
</dbReference>
<reference evidence="2" key="1">
    <citation type="submission" date="2016-11" db="UniProtKB">
        <authorList>
            <consortium name="WormBaseParasite"/>
        </authorList>
    </citation>
    <scope>IDENTIFICATION</scope>
</reference>
<keyword evidence="1" id="KW-1185">Reference proteome</keyword>
<protein>
    <submittedName>
        <fullName evidence="2">Uncharacterized protein</fullName>
    </submittedName>
</protein>